<keyword evidence="3" id="KW-0963">Cytoplasm</keyword>
<dbReference type="PROSITE" id="PS50862">
    <property type="entry name" value="AA_TRNA_LIGASE_II"/>
    <property type="match status" value="1"/>
</dbReference>
<dbReference type="CDD" id="cd00860">
    <property type="entry name" value="ThrRS_anticodon"/>
    <property type="match status" value="1"/>
</dbReference>
<dbReference type="EMBL" id="LAZR01002343">
    <property type="protein sequence ID" value="KKN31278.1"/>
    <property type="molecule type" value="Genomic_DNA"/>
</dbReference>
<dbReference type="Pfam" id="PF08915">
    <property type="entry name" value="tRNA-Thr_ED"/>
    <property type="match status" value="1"/>
</dbReference>
<keyword evidence="7" id="KW-0067">ATP-binding</keyword>
<evidence type="ECO:0000313" key="13">
    <source>
        <dbReference type="EMBL" id="KKN31278.1"/>
    </source>
</evidence>
<evidence type="ECO:0000259" key="12">
    <source>
        <dbReference type="PROSITE" id="PS50862"/>
    </source>
</evidence>
<dbReference type="Gene3D" id="3.30.930.10">
    <property type="entry name" value="Bira Bifunctional Protein, Domain 2"/>
    <property type="match status" value="1"/>
</dbReference>
<keyword evidence="6" id="KW-0862">Zinc</keyword>
<feature type="domain" description="Aminoacyl-transfer RNA synthetases class-II family profile" evidence="12">
    <location>
        <begin position="246"/>
        <end position="559"/>
    </location>
</feature>
<dbReference type="InterPro" id="IPR015011">
    <property type="entry name" value="Threonyl-tRNA_syn_edit_dom_arc"/>
</dbReference>
<dbReference type="GO" id="GO:0006435">
    <property type="term" value="P:threonyl-tRNA aminoacylation"/>
    <property type="evidence" value="ECO:0007669"/>
    <property type="project" value="InterPro"/>
</dbReference>
<dbReference type="InterPro" id="IPR036621">
    <property type="entry name" value="Anticodon-bd_dom_sf"/>
</dbReference>
<dbReference type="Gene3D" id="3.40.50.800">
    <property type="entry name" value="Anticodon-binding domain"/>
    <property type="match status" value="1"/>
</dbReference>
<dbReference type="GO" id="GO:0005524">
    <property type="term" value="F:ATP binding"/>
    <property type="evidence" value="ECO:0007669"/>
    <property type="project" value="UniProtKB-KW"/>
</dbReference>
<evidence type="ECO:0000256" key="10">
    <source>
        <dbReference type="ARBA" id="ARBA00023146"/>
    </source>
</evidence>
<dbReference type="InterPro" id="IPR047246">
    <property type="entry name" value="ThrRS_anticodon"/>
</dbReference>
<evidence type="ECO:0000256" key="8">
    <source>
        <dbReference type="ARBA" id="ARBA00022884"/>
    </source>
</evidence>
<comment type="similarity">
    <text evidence="1">Belongs to the class-II aminoacyl-tRNA synthetase family.</text>
</comment>
<dbReference type="InterPro" id="IPR002320">
    <property type="entry name" value="Thr-tRNA-ligase_IIa"/>
</dbReference>
<evidence type="ECO:0000256" key="1">
    <source>
        <dbReference type="ARBA" id="ARBA00008226"/>
    </source>
</evidence>
<evidence type="ECO:0000256" key="7">
    <source>
        <dbReference type="ARBA" id="ARBA00022840"/>
    </source>
</evidence>
<dbReference type="SUPFAM" id="SSF52954">
    <property type="entry name" value="Class II aaRS ABD-related"/>
    <property type="match status" value="1"/>
</dbReference>
<keyword evidence="9" id="KW-0648">Protein biosynthesis</keyword>
<accession>A0A0F9SQ42</accession>
<dbReference type="Pfam" id="PF03129">
    <property type="entry name" value="HGTP_anticodon"/>
    <property type="match status" value="1"/>
</dbReference>
<evidence type="ECO:0000256" key="2">
    <source>
        <dbReference type="ARBA" id="ARBA00013163"/>
    </source>
</evidence>
<dbReference type="InterPro" id="IPR004154">
    <property type="entry name" value="Anticodon-bd"/>
</dbReference>
<dbReference type="InterPro" id="IPR006195">
    <property type="entry name" value="aa-tRNA-synth_II"/>
</dbReference>
<dbReference type="NCBIfam" id="NF003068">
    <property type="entry name" value="PRK03991.1"/>
    <property type="match status" value="1"/>
</dbReference>
<keyword evidence="8" id="KW-0694">RNA-binding</keyword>
<evidence type="ECO:0000256" key="3">
    <source>
        <dbReference type="ARBA" id="ARBA00022490"/>
    </source>
</evidence>
<dbReference type="GO" id="GO:0008270">
    <property type="term" value="F:zinc ion binding"/>
    <property type="evidence" value="ECO:0007669"/>
    <property type="project" value="InterPro"/>
</dbReference>
<evidence type="ECO:0000256" key="9">
    <source>
        <dbReference type="ARBA" id="ARBA00022917"/>
    </source>
</evidence>
<sequence>MKILLIHSQDMEVIKNKEATSNPQEFREDFIKMEGLILVCFVSVEDQDTYDTDLISKQGAEEIEAAILQITGFPEKIRQKNDEIREYNKKIEKGEIKGKPRKLLELIKERNMYRVDKVLVYPWAHLSKFLSKEANAMQVCPKIASLLEEKGIEAKFSPFGWYKSFNINCIGHEVAEMYRDVKLAIKPEEQVKNSVFKVVLSSGKELDLEYDKERNILPFEEIKDEDFYFFLKSELGSRRIDKATEPAHIKMMKEFELVDFDQNTDSGNLRWYSKGVIMKNLIKNFVEDRIIDFGAILIDTPIMYTVKNKKLTAQTARFPARSYWLESGKDRYLLRYASDFLLFDLFSQMNLRPQYFPLRVYEYEQYDFRREQEGELSGLRRLRGFIMPDMHTLCKDLPSSIEEFKKQYKLIKNLEKDLGIKSYVIFRATQDFYEENKDWIIELIKSDHQPALLELWEDRYYYMVLKFERTVLSAQNRSATLATNQIDVESSLDFMIDHEGKKRQKYNISFTDTDGHIKHPIILHNSPTGGLERVLWGLIESAIRSSDKIVSGFKTWLSPTQVRIITISDDQNRYAERILDIINGESWRCDFDDRGESMGKKIRQSELEWIPYTIILGKKELEQQTISIRKRLIGKPIGPKKKTSEQINNVQLDKLLDMLEEDTRNFPKYKLPIPFRRFSTRVYFRH</sequence>
<dbReference type="InterPro" id="IPR002314">
    <property type="entry name" value="aa-tRNA-synt_IIb"/>
</dbReference>
<gene>
    <name evidence="13" type="ORF">LCGC14_0825670</name>
</gene>
<dbReference type="GO" id="GO:0005737">
    <property type="term" value="C:cytoplasm"/>
    <property type="evidence" value="ECO:0007669"/>
    <property type="project" value="InterPro"/>
</dbReference>
<dbReference type="PANTHER" id="PTHR11451">
    <property type="entry name" value="THREONINE-TRNA LIGASE"/>
    <property type="match status" value="1"/>
</dbReference>
<dbReference type="PANTHER" id="PTHR11451:SF44">
    <property type="entry name" value="THREONINE--TRNA LIGASE, CHLOROPLASTIC_MITOCHONDRIAL 2"/>
    <property type="match status" value="1"/>
</dbReference>
<dbReference type="SUPFAM" id="SSF55681">
    <property type="entry name" value="Class II aaRS and biotin synthetases"/>
    <property type="match status" value="1"/>
</dbReference>
<evidence type="ECO:0000256" key="5">
    <source>
        <dbReference type="ARBA" id="ARBA00022741"/>
    </source>
</evidence>
<reference evidence="13" key="1">
    <citation type="journal article" date="2015" name="Nature">
        <title>Complex archaea that bridge the gap between prokaryotes and eukaryotes.</title>
        <authorList>
            <person name="Spang A."/>
            <person name="Saw J.H."/>
            <person name="Jorgensen S.L."/>
            <person name="Zaremba-Niedzwiedzka K."/>
            <person name="Martijn J."/>
            <person name="Lind A.E."/>
            <person name="van Eijk R."/>
            <person name="Schleper C."/>
            <person name="Guy L."/>
            <person name="Ettema T.J."/>
        </authorList>
    </citation>
    <scope>NUCLEOTIDE SEQUENCE</scope>
</reference>
<evidence type="ECO:0000256" key="11">
    <source>
        <dbReference type="ARBA" id="ARBA00049515"/>
    </source>
</evidence>
<dbReference type="GO" id="GO:0004829">
    <property type="term" value="F:threonine-tRNA ligase activity"/>
    <property type="evidence" value="ECO:0007669"/>
    <property type="project" value="UniProtKB-EC"/>
</dbReference>
<keyword evidence="10" id="KW-0030">Aminoacyl-tRNA synthetase</keyword>
<dbReference type="Pfam" id="PF00587">
    <property type="entry name" value="tRNA-synt_2b"/>
    <property type="match status" value="1"/>
</dbReference>
<dbReference type="Gene3D" id="3.50.80.10">
    <property type="entry name" value="D-tyrosyl-tRNA(Tyr) deacylase"/>
    <property type="match status" value="2"/>
</dbReference>
<keyword evidence="5" id="KW-0547">Nucleotide-binding</keyword>
<protein>
    <recommendedName>
        <fullName evidence="2">threonine--tRNA ligase</fullName>
        <ecNumber evidence="2">6.1.1.3</ecNumber>
    </recommendedName>
</protein>
<dbReference type="GO" id="GO:0003723">
    <property type="term" value="F:RNA binding"/>
    <property type="evidence" value="ECO:0007669"/>
    <property type="project" value="UniProtKB-KW"/>
</dbReference>
<comment type="catalytic activity">
    <reaction evidence="11">
        <text>tRNA(Thr) + L-threonine + ATP = L-threonyl-tRNA(Thr) + AMP + diphosphate + H(+)</text>
        <dbReference type="Rhea" id="RHEA:24624"/>
        <dbReference type="Rhea" id="RHEA-COMP:9670"/>
        <dbReference type="Rhea" id="RHEA-COMP:9704"/>
        <dbReference type="ChEBI" id="CHEBI:15378"/>
        <dbReference type="ChEBI" id="CHEBI:30616"/>
        <dbReference type="ChEBI" id="CHEBI:33019"/>
        <dbReference type="ChEBI" id="CHEBI:57926"/>
        <dbReference type="ChEBI" id="CHEBI:78442"/>
        <dbReference type="ChEBI" id="CHEBI:78534"/>
        <dbReference type="ChEBI" id="CHEBI:456215"/>
        <dbReference type="EC" id="6.1.1.3"/>
    </reaction>
</comment>
<proteinExistence type="inferred from homology"/>
<organism evidence="13">
    <name type="scientific">marine sediment metagenome</name>
    <dbReference type="NCBI Taxonomy" id="412755"/>
    <lineage>
        <taxon>unclassified sequences</taxon>
        <taxon>metagenomes</taxon>
        <taxon>ecological metagenomes</taxon>
    </lineage>
</organism>
<evidence type="ECO:0000256" key="4">
    <source>
        <dbReference type="ARBA" id="ARBA00022598"/>
    </source>
</evidence>
<keyword evidence="4" id="KW-0436">Ligase</keyword>
<dbReference type="InterPro" id="IPR023509">
    <property type="entry name" value="DTD-like_sf"/>
</dbReference>
<dbReference type="PRINTS" id="PR01047">
    <property type="entry name" value="TRNASYNTHTHR"/>
</dbReference>
<name>A0A0F9SQ42_9ZZZZ</name>
<dbReference type="AlphaFoldDB" id="A0A0F9SQ42"/>
<comment type="caution">
    <text evidence="13">The sequence shown here is derived from an EMBL/GenBank/DDBJ whole genome shotgun (WGS) entry which is preliminary data.</text>
</comment>
<dbReference type="InterPro" id="IPR045864">
    <property type="entry name" value="aa-tRNA-synth_II/BPL/LPL"/>
</dbReference>
<evidence type="ECO:0000256" key="6">
    <source>
        <dbReference type="ARBA" id="ARBA00022833"/>
    </source>
</evidence>
<dbReference type="EC" id="6.1.1.3" evidence="2"/>